<evidence type="ECO:0000256" key="6">
    <source>
        <dbReference type="SAM" id="MobiDB-lite"/>
    </source>
</evidence>
<dbReference type="CDD" id="cd14014">
    <property type="entry name" value="STKc_PknB_like"/>
    <property type="match status" value="1"/>
</dbReference>
<evidence type="ECO:0000313" key="9">
    <source>
        <dbReference type="Proteomes" id="UP000366872"/>
    </source>
</evidence>
<name>A0A6C2U7U5_PONDE</name>
<dbReference type="Gene3D" id="3.90.1580.10">
    <property type="entry name" value="paralog of FGE (formylglycine-generating enzyme)"/>
    <property type="match status" value="1"/>
</dbReference>
<keyword evidence="4 5" id="KW-0067">ATP-binding</keyword>
<dbReference type="RefSeq" id="WP_168442452.1">
    <property type="nucleotide sequence ID" value="NZ_CAAHFG010000002.1"/>
</dbReference>
<protein>
    <submittedName>
        <fullName evidence="8">Serine/threonine-protein kinase StkP</fullName>
    </submittedName>
</protein>
<dbReference type="Pfam" id="PF00069">
    <property type="entry name" value="Pkinase"/>
    <property type="match status" value="1"/>
</dbReference>
<evidence type="ECO:0000256" key="5">
    <source>
        <dbReference type="PROSITE-ProRule" id="PRU10141"/>
    </source>
</evidence>
<proteinExistence type="predicted"/>
<dbReference type="InterPro" id="IPR017441">
    <property type="entry name" value="Protein_kinase_ATP_BS"/>
</dbReference>
<dbReference type="SMART" id="SM00220">
    <property type="entry name" value="S_TKc"/>
    <property type="match status" value="1"/>
</dbReference>
<gene>
    <name evidence="8" type="primary">stkP_2</name>
    <name evidence="8" type="ORF">PDESU_04176</name>
</gene>
<dbReference type="InterPro" id="IPR011009">
    <property type="entry name" value="Kinase-like_dom_sf"/>
</dbReference>
<evidence type="ECO:0000256" key="2">
    <source>
        <dbReference type="ARBA" id="ARBA00022741"/>
    </source>
</evidence>
<evidence type="ECO:0000256" key="1">
    <source>
        <dbReference type="ARBA" id="ARBA00022679"/>
    </source>
</evidence>
<feature type="binding site" evidence="5">
    <location>
        <position position="63"/>
    </location>
    <ligand>
        <name>ATP</name>
        <dbReference type="ChEBI" id="CHEBI:30616"/>
    </ligand>
</feature>
<reference evidence="8 9" key="1">
    <citation type="submission" date="2019-04" db="EMBL/GenBank/DDBJ databases">
        <authorList>
            <person name="Van Vliet M D."/>
        </authorList>
    </citation>
    <scope>NUCLEOTIDE SEQUENCE [LARGE SCALE GENOMIC DNA]</scope>
    <source>
        <strain evidence="8 9">F1</strain>
    </source>
</reference>
<dbReference type="InterPro" id="IPR005532">
    <property type="entry name" value="SUMF_dom"/>
</dbReference>
<dbReference type="SUPFAM" id="SSF56112">
    <property type="entry name" value="Protein kinase-like (PK-like)"/>
    <property type="match status" value="1"/>
</dbReference>
<dbReference type="InterPro" id="IPR016187">
    <property type="entry name" value="CTDL_fold"/>
</dbReference>
<dbReference type="PANTHER" id="PTHR43289:SF6">
    <property type="entry name" value="SERINE_THREONINE-PROTEIN KINASE NEKL-3"/>
    <property type="match status" value="1"/>
</dbReference>
<dbReference type="GO" id="GO:0005524">
    <property type="term" value="F:ATP binding"/>
    <property type="evidence" value="ECO:0007669"/>
    <property type="project" value="UniProtKB-UniRule"/>
</dbReference>
<dbReference type="AlphaFoldDB" id="A0A6C2U7U5"/>
<keyword evidence="3 8" id="KW-0418">Kinase</keyword>
<dbReference type="SUPFAM" id="SSF56436">
    <property type="entry name" value="C-type lectin-like"/>
    <property type="match status" value="1"/>
</dbReference>
<accession>A0A6C2U7U5</accession>
<feature type="region of interest" description="Disordered" evidence="6">
    <location>
        <begin position="326"/>
        <end position="394"/>
    </location>
</feature>
<evidence type="ECO:0000259" key="7">
    <source>
        <dbReference type="PROSITE" id="PS50011"/>
    </source>
</evidence>
<dbReference type="InterPro" id="IPR042095">
    <property type="entry name" value="SUMF_sf"/>
</dbReference>
<dbReference type="PROSITE" id="PS50011">
    <property type="entry name" value="PROTEIN_KINASE_DOM"/>
    <property type="match status" value="1"/>
</dbReference>
<evidence type="ECO:0000256" key="3">
    <source>
        <dbReference type="ARBA" id="ARBA00022777"/>
    </source>
</evidence>
<dbReference type="Gene3D" id="1.10.510.10">
    <property type="entry name" value="Transferase(Phosphotransferase) domain 1"/>
    <property type="match status" value="1"/>
</dbReference>
<sequence>MDEPIDLRNADTIPLGQGEIKGYSLAAGDMLGQYCVVGVLGKGGMGQVYKVVHTTLGRHYALKLLAEDFGRFSFALHRFRREAKVMANIEHPNIIHVDEFGQTDGRYWLRMELAEGIDGAEEFQAGNVETQTERIVSLSDLAKTMGGKVPQEMLLPILVQILDGLDYAHARGAVHRDLKPANILFCGKNGSVPHVKITDFGLVRLLGEEWLKTMMVPGGRRSMSGIDHPAMDLDTATTSSEPLLGTYRYMSPEQKRGEEGDERSDIYSIGLIIYYLLTGEELGLRTPSQLDSSIDPAWDALVFKALENHPDKRFQSVSEMIAALGGLERGEEQRPIPVTGEEAQGNEESSVAEDEAPSCPSVQGSSAGGGSTKEPSTASPTKPKGTSSRAKHQRPKVMPGLLIAVAIYVGGFLLIRHNAAETPRVEHAGQARQNFSLDLGGSQRMEFVWIPALNGWAGKYEVTNGEYRSLVPRHDSGKCDEGSLDGNRQPVVEVSWDDAQKFIRLIKDSHGLPEGYDLTLPSREEWMKVAQCGDRSQQYPWGSGWPPKNGNYAAVGFWDQFPATCPVEDSGRNIWGMYGVGGNVWEWTRDKAGFRKYIICGASWGDSDKERLRCTGGGGVPFVGRNNIGFRLFLLPLGDEWTL</sequence>
<dbReference type="InterPro" id="IPR000719">
    <property type="entry name" value="Prot_kinase_dom"/>
</dbReference>
<dbReference type="Pfam" id="PF03781">
    <property type="entry name" value="FGE-sulfatase"/>
    <property type="match status" value="1"/>
</dbReference>
<keyword evidence="9" id="KW-1185">Reference proteome</keyword>
<dbReference type="PROSITE" id="PS00107">
    <property type="entry name" value="PROTEIN_KINASE_ATP"/>
    <property type="match status" value="1"/>
</dbReference>
<feature type="domain" description="Protein kinase" evidence="7">
    <location>
        <begin position="34"/>
        <end position="324"/>
    </location>
</feature>
<dbReference type="GO" id="GO:0004674">
    <property type="term" value="F:protein serine/threonine kinase activity"/>
    <property type="evidence" value="ECO:0007669"/>
    <property type="project" value="TreeGrafter"/>
</dbReference>
<keyword evidence="1" id="KW-0808">Transferase</keyword>
<keyword evidence="2 5" id="KW-0547">Nucleotide-binding</keyword>
<dbReference type="PANTHER" id="PTHR43289">
    <property type="entry name" value="MITOGEN-ACTIVATED PROTEIN KINASE KINASE KINASE 20-RELATED"/>
    <property type="match status" value="1"/>
</dbReference>
<dbReference type="Proteomes" id="UP000366872">
    <property type="component" value="Unassembled WGS sequence"/>
</dbReference>
<feature type="compositionally biased region" description="Polar residues" evidence="6">
    <location>
        <begin position="373"/>
        <end position="388"/>
    </location>
</feature>
<evidence type="ECO:0000256" key="4">
    <source>
        <dbReference type="ARBA" id="ARBA00022840"/>
    </source>
</evidence>
<dbReference type="EMBL" id="CAAHFG010000002">
    <property type="protein sequence ID" value="VGO15591.1"/>
    <property type="molecule type" value="Genomic_DNA"/>
</dbReference>
<organism evidence="8 9">
    <name type="scientific">Pontiella desulfatans</name>
    <dbReference type="NCBI Taxonomy" id="2750659"/>
    <lineage>
        <taxon>Bacteria</taxon>
        <taxon>Pseudomonadati</taxon>
        <taxon>Kiritimatiellota</taxon>
        <taxon>Kiritimatiellia</taxon>
        <taxon>Kiritimatiellales</taxon>
        <taxon>Pontiellaceae</taxon>
        <taxon>Pontiella</taxon>
    </lineage>
</organism>
<dbReference type="Gene3D" id="3.30.200.20">
    <property type="entry name" value="Phosphorylase Kinase, domain 1"/>
    <property type="match status" value="1"/>
</dbReference>
<evidence type="ECO:0000313" key="8">
    <source>
        <dbReference type="EMBL" id="VGO15591.1"/>
    </source>
</evidence>